<dbReference type="InterPro" id="IPR036162">
    <property type="entry name" value="Resolvase-like_N_sf"/>
</dbReference>
<dbReference type="InterPro" id="IPR006119">
    <property type="entry name" value="Resolv_N"/>
</dbReference>
<dbReference type="AlphaFoldDB" id="A0A1W1BTZ0"/>
<proteinExistence type="predicted"/>
<reference evidence="2" key="1">
    <citation type="submission" date="2016-10" db="EMBL/GenBank/DDBJ databases">
        <authorList>
            <person name="de Groot N.N."/>
        </authorList>
    </citation>
    <scope>NUCLEOTIDE SEQUENCE</scope>
</reference>
<dbReference type="SMART" id="SM00857">
    <property type="entry name" value="Resolvase"/>
    <property type="match status" value="1"/>
</dbReference>
<evidence type="ECO:0000313" key="2">
    <source>
        <dbReference type="EMBL" id="SFV56999.1"/>
    </source>
</evidence>
<dbReference type="GO" id="GO:0003677">
    <property type="term" value="F:DNA binding"/>
    <property type="evidence" value="ECO:0007669"/>
    <property type="project" value="InterPro"/>
</dbReference>
<organism evidence="2">
    <name type="scientific">hydrothermal vent metagenome</name>
    <dbReference type="NCBI Taxonomy" id="652676"/>
    <lineage>
        <taxon>unclassified sequences</taxon>
        <taxon>metagenomes</taxon>
        <taxon>ecological metagenomes</taxon>
    </lineage>
</organism>
<dbReference type="SUPFAM" id="SSF53041">
    <property type="entry name" value="Resolvase-like"/>
    <property type="match status" value="1"/>
</dbReference>
<sequence length="216" mass="24757">MTYAYLRQLSDNKNMINQQNNILSFALLKGLNIDKEVIEYSNTNREIEDREDFQKFIHSLDSGDNIITDEIWILSDKVDEIIKIIHCMLSEGINLYISSSQTIIQSNSTIGEIFPLLNSIREKQKIKENKIGRPKGSRSKSKFDSHQKDIIKYLVEGMNVSKISRKLGVSRSSLKDYIISRGIKEMISSSFLEVSPLINDQSMDNKISICPFSDKN</sequence>
<dbReference type="GO" id="GO:0000150">
    <property type="term" value="F:DNA strand exchange activity"/>
    <property type="evidence" value="ECO:0007669"/>
    <property type="project" value="InterPro"/>
</dbReference>
<evidence type="ECO:0000259" key="1">
    <source>
        <dbReference type="SMART" id="SM00857"/>
    </source>
</evidence>
<dbReference type="EMBL" id="FPHG01000031">
    <property type="protein sequence ID" value="SFV56999.1"/>
    <property type="molecule type" value="Genomic_DNA"/>
</dbReference>
<accession>A0A1W1BTZ0</accession>
<protein>
    <submittedName>
        <fullName evidence="2">Site-specific recombinase, resolvase family</fullName>
    </submittedName>
</protein>
<dbReference type="Gene3D" id="3.40.50.1390">
    <property type="entry name" value="Resolvase, N-terminal catalytic domain"/>
    <property type="match status" value="1"/>
</dbReference>
<name>A0A1W1BTZ0_9ZZZZ</name>
<feature type="domain" description="Resolvase/invertase-type recombinase catalytic" evidence="1">
    <location>
        <begin position="2"/>
        <end position="131"/>
    </location>
</feature>
<dbReference type="Pfam" id="PF00239">
    <property type="entry name" value="Resolvase"/>
    <property type="match status" value="1"/>
</dbReference>
<gene>
    <name evidence="2" type="ORF">MNB_SV-9-475</name>
</gene>